<evidence type="ECO:0000313" key="3">
    <source>
        <dbReference type="EMBL" id="AAT60062.1"/>
    </source>
</evidence>
<accession>Q6HHT9</accession>
<dbReference type="PATRIC" id="fig|281309.8.peg.2713"/>
<dbReference type="EMBL" id="AE017355">
    <property type="protein sequence ID" value="AAT60062.1"/>
    <property type="molecule type" value="Genomic_DNA"/>
</dbReference>
<dbReference type="Proteomes" id="UP000001301">
    <property type="component" value="Chromosome"/>
</dbReference>
<proteinExistence type="predicted"/>
<feature type="domain" description="SLH" evidence="2">
    <location>
        <begin position="24"/>
        <end position="87"/>
    </location>
</feature>
<dbReference type="KEGG" id="btk:BT9727_2561"/>
<evidence type="ECO:0000313" key="4">
    <source>
        <dbReference type="Proteomes" id="UP000001301"/>
    </source>
</evidence>
<feature type="domain" description="SLH" evidence="2">
    <location>
        <begin position="89"/>
        <end position="146"/>
    </location>
</feature>
<reference evidence="3 4" key="1">
    <citation type="journal article" date="2006" name="J. Bacteriol.">
        <title>Pathogenomic sequence analysis of Bacillus cereus and Bacillus thuringiensis isolates closely related to Bacillus anthracis.</title>
        <authorList>
            <person name="Han C.S."/>
            <person name="Xie G."/>
            <person name="Challacombe J.F."/>
            <person name="Altherr M.R."/>
            <person name="Bhotika S.S."/>
            <person name="Brown N."/>
            <person name="Bruce D."/>
            <person name="Campbell C.S."/>
            <person name="Campbell M.L."/>
            <person name="Chen J."/>
            <person name="Chertkov O."/>
            <person name="Cleland C."/>
            <person name="Dimitrijevic M."/>
            <person name="Doggett N.A."/>
            <person name="Fawcett J.J."/>
            <person name="Glavina T."/>
            <person name="Goodwin L.A."/>
            <person name="Green L.D."/>
            <person name="Hill K.K."/>
            <person name="Hitchcock P."/>
            <person name="Jackson P.J."/>
            <person name="Keim P."/>
            <person name="Kewalramani A.R."/>
            <person name="Longmire J."/>
            <person name="Lucas S."/>
            <person name="Malfatti S."/>
            <person name="McMurry K."/>
            <person name="Meincke L.J."/>
            <person name="Misra M."/>
            <person name="Moseman B.L."/>
            <person name="Mundt M."/>
            <person name="Munk A.C."/>
            <person name="Okinaka R.T."/>
            <person name="Parson-Quintana B."/>
            <person name="Reilly L.P."/>
            <person name="Richardson P."/>
            <person name="Robinson D.L."/>
            <person name="Rubin E."/>
            <person name="Saunders E."/>
            <person name="Tapia R."/>
            <person name="Tesmer J.G."/>
            <person name="Thayer N."/>
            <person name="Thompson L.S."/>
            <person name="Tice H."/>
            <person name="Ticknor L.O."/>
            <person name="Wills P.L."/>
            <person name="Brettin T.S."/>
            <person name="Gilna P."/>
        </authorList>
    </citation>
    <scope>NUCLEOTIDE SEQUENCE [LARGE SCALE GENOMIC DNA]</scope>
    <source>
        <strain evidence="3 4">97-27</strain>
    </source>
</reference>
<dbReference type="AlphaFoldDB" id="Q6HHT9"/>
<dbReference type="InterPro" id="IPR036866">
    <property type="entry name" value="RibonucZ/Hydroxyglut_hydro"/>
</dbReference>
<gene>
    <name evidence="3" type="ordered locus">BT9727_2561</name>
</gene>
<dbReference type="Pfam" id="PF00395">
    <property type="entry name" value="SLH"/>
    <property type="match status" value="2"/>
</dbReference>
<dbReference type="PANTHER" id="PTHR43308">
    <property type="entry name" value="OUTER MEMBRANE PROTEIN ALPHA-RELATED"/>
    <property type="match status" value="1"/>
</dbReference>
<evidence type="ECO:0000259" key="2">
    <source>
        <dbReference type="PROSITE" id="PS51272"/>
    </source>
</evidence>
<dbReference type="SUPFAM" id="SSF56281">
    <property type="entry name" value="Metallo-hydrolase/oxidoreductase"/>
    <property type="match status" value="1"/>
</dbReference>
<dbReference type="HOGENOM" id="CLU_1431936_0_0_9"/>
<dbReference type="PROSITE" id="PS51272">
    <property type="entry name" value="SLH"/>
    <property type="match status" value="2"/>
</dbReference>
<evidence type="ECO:0000256" key="1">
    <source>
        <dbReference type="ARBA" id="ARBA00022729"/>
    </source>
</evidence>
<dbReference type="InterPro" id="IPR051465">
    <property type="entry name" value="Cell_Envelope_Struct_Comp"/>
</dbReference>
<name>Q6HHT9_BACHK</name>
<organism evidence="3 4">
    <name type="scientific">Bacillus thuringiensis subsp. konkukian (strain 97-27)</name>
    <dbReference type="NCBI Taxonomy" id="281309"/>
    <lineage>
        <taxon>Bacteria</taxon>
        <taxon>Bacillati</taxon>
        <taxon>Bacillota</taxon>
        <taxon>Bacilli</taxon>
        <taxon>Bacillales</taxon>
        <taxon>Bacillaceae</taxon>
        <taxon>Bacillus</taxon>
        <taxon>Bacillus cereus group</taxon>
    </lineage>
</organism>
<sequence>MKKFSLLLTAFVIILTLFIPNLTSAKSFPDVQSNHWAIKEINYLSDKGIINGTPEGTFKPSDHVTREQMALMLDLSLKLEKPSNYNHIFSDVAKGIYYYNSVHKLAYNNIVQRETNYFPDRSLTRAEMAVVLVKTFNLKPTGVGNRYGHPTQETLAKLNAMSVKVYRTDLNGTVIINSDGSNISVRTER</sequence>
<dbReference type="InterPro" id="IPR001119">
    <property type="entry name" value="SLH_dom"/>
</dbReference>
<protein>
    <submittedName>
        <fullName evidence="3">S-layer protein</fullName>
    </submittedName>
</protein>
<keyword evidence="1" id="KW-0732">Signal</keyword>